<keyword evidence="2" id="KW-1185">Reference proteome</keyword>
<evidence type="ECO:0000313" key="1">
    <source>
        <dbReference type="EMBL" id="ATI15812.1"/>
    </source>
</evidence>
<dbReference type="RefSeq" id="YP_009984438.1">
    <property type="nucleotide sequence ID" value="NC_052652.1"/>
</dbReference>
<organism evidence="1 2">
    <name type="scientific">Escherichia phage vB_EcoM_PHB05</name>
    <dbReference type="NCBI Taxonomy" id="2041347"/>
    <lineage>
        <taxon>Viruses</taxon>
        <taxon>Duplodnaviria</taxon>
        <taxon>Heunggongvirae</taxon>
        <taxon>Uroviricota</taxon>
        <taxon>Caudoviricetes</taxon>
        <taxon>Stephanstirmvirinae</taxon>
        <taxon>Justusliebigvirus</taxon>
        <taxon>Justusliebigvirus PHB05</taxon>
    </lineage>
</organism>
<dbReference type="GeneID" id="62611782"/>
<name>A0A291LA61_9CAUD</name>
<dbReference type="Proteomes" id="UP000230824">
    <property type="component" value="Segment"/>
</dbReference>
<dbReference type="EMBL" id="MF805809">
    <property type="protein sequence ID" value="ATI15812.1"/>
    <property type="molecule type" value="Genomic_DNA"/>
</dbReference>
<sequence length="82" mass="9373">MTESNKYEGCEIEVYFDETLGCNVTVILDTSKRLSPKRQEADRKAKAKGFEGIDHFEGFLYANGLYNEMRGGYDVDVLNMHN</sequence>
<evidence type="ECO:0000313" key="2">
    <source>
        <dbReference type="Proteomes" id="UP000230824"/>
    </source>
</evidence>
<dbReference type="KEGG" id="vg:62611782"/>
<protein>
    <submittedName>
        <fullName evidence="1">Uncharacterized protein</fullName>
    </submittedName>
</protein>
<accession>A0A291LA61</accession>
<reference evidence="1 2" key="1">
    <citation type="submission" date="2017-09" db="EMBL/GenBank/DDBJ databases">
        <title>Phage vB_EcoM_PHB05 against multidrug-resistant shiga toxin-producing Escherichia.</title>
        <authorList>
            <person name="Chen Y."/>
            <person name="Song J."/>
            <person name="Wu B."/>
        </authorList>
    </citation>
    <scope>NUCLEOTIDE SEQUENCE [LARGE SCALE GENOMIC DNA]</scope>
    <source>
        <strain evidence="1">Wastewater</strain>
    </source>
</reference>
<proteinExistence type="predicted"/>